<accession>K2HDZ4</accession>
<dbReference type="Proteomes" id="UP000006765">
    <property type="component" value="Unassembled WGS sequence"/>
</dbReference>
<dbReference type="EMBL" id="AMGO01000006">
    <property type="protein sequence ID" value="EKE45678.1"/>
    <property type="molecule type" value="Genomic_DNA"/>
</dbReference>
<protein>
    <submittedName>
        <fullName evidence="1">Uncharacterized protein</fullName>
    </submittedName>
</protein>
<keyword evidence="2" id="KW-1185">Reference proteome</keyword>
<organism evidence="1 2">
    <name type="scientific">Oceaniovalibus guishaninsula JLT2003</name>
    <dbReference type="NCBI Taxonomy" id="1231392"/>
    <lineage>
        <taxon>Bacteria</taxon>
        <taxon>Pseudomonadati</taxon>
        <taxon>Pseudomonadota</taxon>
        <taxon>Alphaproteobacteria</taxon>
        <taxon>Rhodobacterales</taxon>
        <taxon>Roseobacteraceae</taxon>
        <taxon>Oceaniovalibus</taxon>
    </lineage>
</organism>
<evidence type="ECO:0000313" key="1">
    <source>
        <dbReference type="EMBL" id="EKE45678.1"/>
    </source>
</evidence>
<reference evidence="1 2" key="1">
    <citation type="journal article" date="2012" name="J. Bacteriol.">
        <title>Draft Genome Sequence of Oceaniovalibus guishaninsula JLT2003T.</title>
        <authorList>
            <person name="Tang K."/>
            <person name="Liu K."/>
            <person name="Jiao N."/>
        </authorList>
    </citation>
    <scope>NUCLEOTIDE SEQUENCE [LARGE SCALE GENOMIC DNA]</scope>
    <source>
        <strain evidence="1 2">JLT2003</strain>
    </source>
</reference>
<name>K2HDZ4_9RHOB</name>
<gene>
    <name evidence="1" type="ORF">OCGS_0295</name>
</gene>
<dbReference type="AlphaFoldDB" id="K2HDZ4"/>
<proteinExistence type="predicted"/>
<sequence>MAYRRANDSGGRRFRHDAAMRHERVGESGIHVTLGGILRVFPVRWHPMVDWRVAW</sequence>
<evidence type="ECO:0000313" key="2">
    <source>
        <dbReference type="Proteomes" id="UP000006765"/>
    </source>
</evidence>
<comment type="caution">
    <text evidence="1">The sequence shown here is derived from an EMBL/GenBank/DDBJ whole genome shotgun (WGS) entry which is preliminary data.</text>
</comment>
<dbReference type="STRING" id="1231392.OCGS_0295"/>